<dbReference type="InterPro" id="IPR002314">
    <property type="entry name" value="aa-tRNA-synt_IIb"/>
</dbReference>
<evidence type="ECO:0000256" key="15">
    <source>
        <dbReference type="ARBA" id="ARBA00048823"/>
    </source>
</evidence>
<dbReference type="EMBL" id="BART01000149">
    <property type="protein sequence ID" value="GAG65863.1"/>
    <property type="molecule type" value="Genomic_DNA"/>
</dbReference>
<evidence type="ECO:0000256" key="4">
    <source>
        <dbReference type="ARBA" id="ARBA00012840"/>
    </source>
</evidence>
<name>X0ZZH3_9ZZZZ</name>
<evidence type="ECO:0000313" key="18">
    <source>
        <dbReference type="EMBL" id="GAG65863.1"/>
    </source>
</evidence>
<feature type="coiled-coil region" evidence="16">
    <location>
        <begin position="30"/>
        <end position="83"/>
    </location>
</feature>
<keyword evidence="7" id="KW-0547">Nucleotide-binding</keyword>
<keyword evidence="8" id="KW-0067">ATP-binding</keyword>
<keyword evidence="9" id="KW-0648">Protein biosynthesis</keyword>
<dbReference type="GO" id="GO:0005737">
    <property type="term" value="C:cytoplasm"/>
    <property type="evidence" value="ECO:0007669"/>
    <property type="project" value="UniProtKB-SubCell"/>
</dbReference>
<dbReference type="PRINTS" id="PR00981">
    <property type="entry name" value="TRNASYNTHSER"/>
</dbReference>
<dbReference type="InterPro" id="IPR006195">
    <property type="entry name" value="aa-tRNA-synth_II"/>
</dbReference>
<evidence type="ECO:0000256" key="7">
    <source>
        <dbReference type="ARBA" id="ARBA00022741"/>
    </source>
</evidence>
<dbReference type="AlphaFoldDB" id="X0ZZH3"/>
<dbReference type="InterPro" id="IPR045864">
    <property type="entry name" value="aa-tRNA-synth_II/BPL/LPL"/>
</dbReference>
<evidence type="ECO:0000256" key="16">
    <source>
        <dbReference type="SAM" id="Coils"/>
    </source>
</evidence>
<dbReference type="SUPFAM" id="SSF46589">
    <property type="entry name" value="tRNA-binding arm"/>
    <property type="match status" value="1"/>
</dbReference>
<dbReference type="InterPro" id="IPR033729">
    <property type="entry name" value="SerRS_core"/>
</dbReference>
<evidence type="ECO:0000256" key="8">
    <source>
        <dbReference type="ARBA" id="ARBA00022840"/>
    </source>
</evidence>
<evidence type="ECO:0000256" key="11">
    <source>
        <dbReference type="ARBA" id="ARBA00031113"/>
    </source>
</evidence>
<evidence type="ECO:0000256" key="1">
    <source>
        <dbReference type="ARBA" id="ARBA00004496"/>
    </source>
</evidence>
<comment type="similarity">
    <text evidence="3">Belongs to the class-II aminoacyl-tRNA synthetase family. Type-1 seryl-tRNA synthetase subfamily.</text>
</comment>
<comment type="caution">
    <text evidence="18">The sequence shown here is derived from an EMBL/GenBank/DDBJ whole genome shotgun (WGS) entry which is preliminary data.</text>
</comment>
<dbReference type="CDD" id="cd00770">
    <property type="entry name" value="SerRS_core"/>
    <property type="match status" value="1"/>
</dbReference>
<dbReference type="InterPro" id="IPR002317">
    <property type="entry name" value="Ser-tRNA-ligase_type_1"/>
</dbReference>
<protein>
    <recommendedName>
        <fullName evidence="13">Serine--tRNA ligase</fullName>
        <ecNumber evidence="4">6.1.1.11</ecNumber>
    </recommendedName>
    <alternativeName>
        <fullName evidence="11">Seryl-tRNA synthetase</fullName>
    </alternativeName>
    <alternativeName>
        <fullName evidence="12">Seryl-tRNA(Ser/Sec) synthetase</fullName>
    </alternativeName>
</protein>
<evidence type="ECO:0000256" key="13">
    <source>
        <dbReference type="ARBA" id="ARBA00039158"/>
    </source>
</evidence>
<organism evidence="18">
    <name type="scientific">marine sediment metagenome</name>
    <dbReference type="NCBI Taxonomy" id="412755"/>
    <lineage>
        <taxon>unclassified sequences</taxon>
        <taxon>metagenomes</taxon>
        <taxon>ecological metagenomes</taxon>
    </lineage>
</organism>
<dbReference type="NCBIfam" id="TIGR00414">
    <property type="entry name" value="serS"/>
    <property type="match status" value="1"/>
</dbReference>
<dbReference type="PANTHER" id="PTHR43697">
    <property type="entry name" value="SERYL-TRNA SYNTHETASE"/>
    <property type="match status" value="1"/>
</dbReference>
<evidence type="ECO:0000256" key="5">
    <source>
        <dbReference type="ARBA" id="ARBA00022490"/>
    </source>
</evidence>
<dbReference type="Pfam" id="PF02403">
    <property type="entry name" value="Seryl_tRNA_N"/>
    <property type="match status" value="1"/>
</dbReference>
<dbReference type="GO" id="GO:0004828">
    <property type="term" value="F:serine-tRNA ligase activity"/>
    <property type="evidence" value="ECO:0007669"/>
    <property type="project" value="UniProtKB-EC"/>
</dbReference>
<comment type="catalytic activity">
    <reaction evidence="14">
        <text>tRNA(Sec) + L-serine + ATP = L-seryl-tRNA(Sec) + AMP + diphosphate + H(+)</text>
        <dbReference type="Rhea" id="RHEA:42580"/>
        <dbReference type="Rhea" id="RHEA-COMP:9742"/>
        <dbReference type="Rhea" id="RHEA-COMP:10128"/>
        <dbReference type="ChEBI" id="CHEBI:15378"/>
        <dbReference type="ChEBI" id="CHEBI:30616"/>
        <dbReference type="ChEBI" id="CHEBI:33019"/>
        <dbReference type="ChEBI" id="CHEBI:33384"/>
        <dbReference type="ChEBI" id="CHEBI:78442"/>
        <dbReference type="ChEBI" id="CHEBI:78533"/>
        <dbReference type="ChEBI" id="CHEBI:456215"/>
        <dbReference type="EC" id="6.1.1.11"/>
    </reaction>
</comment>
<evidence type="ECO:0000256" key="2">
    <source>
        <dbReference type="ARBA" id="ARBA00005045"/>
    </source>
</evidence>
<keyword evidence="10" id="KW-0030">Aminoacyl-tRNA synthetase</keyword>
<sequence>MLDIKLIRQDPDRVKQEVRNRNIDIDIDKLLDLDIQRRELLVEVEELRAEKNRVSKLIPALRVEDREEVLEEMREVSKNLNDLEPRLKGVEKKLHTLMIKLPNLSHESVPIGKDETGNVVEKKWGKKPDFKFEVSDHEKLGLVLDIIDKERGTKVSGSRFTFLKNEGVLLEFALINYVLEKLSKEDFIPVVPPILVKQEAMFGTGFFPAEEWEYYETKNDNLYLIGTSEVPMCAYHAHEILEKDKIPLKYAAFSTCFRRESGTYGKDTRGMFRVHQFDKIEMFIFSGQERSWEDYNYLLSIAEKILQELGLHYQVVNMCTGDIGAPNAKKYDIEVWYPWEKRYRELVSCSHDTDFQARRLGIKYKDEDGKLKLVHTMNSTACAIGRTITAILENYQQKDGSVLIPDILKPYMRGIEKISPKK</sequence>
<dbReference type="InterPro" id="IPR042103">
    <property type="entry name" value="SerRS_1_N_sf"/>
</dbReference>
<dbReference type="EC" id="6.1.1.11" evidence="4"/>
<evidence type="ECO:0000256" key="6">
    <source>
        <dbReference type="ARBA" id="ARBA00022598"/>
    </source>
</evidence>
<keyword evidence="5" id="KW-0963">Cytoplasm</keyword>
<gene>
    <name evidence="18" type="ORF">S01H4_00923</name>
</gene>
<dbReference type="Pfam" id="PF00587">
    <property type="entry name" value="tRNA-synt_2b"/>
    <property type="match status" value="1"/>
</dbReference>
<evidence type="ECO:0000256" key="9">
    <source>
        <dbReference type="ARBA" id="ARBA00022917"/>
    </source>
</evidence>
<comment type="catalytic activity">
    <reaction evidence="15">
        <text>tRNA(Ser) + L-serine + ATP = L-seryl-tRNA(Ser) + AMP + diphosphate + H(+)</text>
        <dbReference type="Rhea" id="RHEA:12292"/>
        <dbReference type="Rhea" id="RHEA-COMP:9669"/>
        <dbReference type="Rhea" id="RHEA-COMP:9703"/>
        <dbReference type="ChEBI" id="CHEBI:15378"/>
        <dbReference type="ChEBI" id="CHEBI:30616"/>
        <dbReference type="ChEBI" id="CHEBI:33019"/>
        <dbReference type="ChEBI" id="CHEBI:33384"/>
        <dbReference type="ChEBI" id="CHEBI:78442"/>
        <dbReference type="ChEBI" id="CHEBI:78533"/>
        <dbReference type="ChEBI" id="CHEBI:456215"/>
        <dbReference type="EC" id="6.1.1.11"/>
    </reaction>
</comment>
<keyword evidence="16" id="KW-0175">Coiled coil</keyword>
<reference evidence="18" key="1">
    <citation type="journal article" date="2014" name="Front. Microbiol.">
        <title>High frequency of phylogenetically diverse reductive dehalogenase-homologous genes in deep subseafloor sedimentary metagenomes.</title>
        <authorList>
            <person name="Kawai M."/>
            <person name="Futagami T."/>
            <person name="Toyoda A."/>
            <person name="Takaki Y."/>
            <person name="Nishi S."/>
            <person name="Hori S."/>
            <person name="Arai W."/>
            <person name="Tsubouchi T."/>
            <person name="Morono Y."/>
            <person name="Uchiyama I."/>
            <person name="Ito T."/>
            <person name="Fujiyama A."/>
            <person name="Inagaki F."/>
            <person name="Takami H."/>
        </authorList>
    </citation>
    <scope>NUCLEOTIDE SEQUENCE</scope>
    <source>
        <strain evidence="18">Expedition CK06-06</strain>
    </source>
</reference>
<dbReference type="PROSITE" id="PS50862">
    <property type="entry name" value="AA_TRNA_LIGASE_II"/>
    <property type="match status" value="1"/>
</dbReference>
<dbReference type="PIRSF" id="PIRSF001529">
    <property type="entry name" value="Ser-tRNA-synth_IIa"/>
    <property type="match status" value="1"/>
</dbReference>
<dbReference type="InterPro" id="IPR015866">
    <property type="entry name" value="Ser-tRNA-synth_1_N"/>
</dbReference>
<evidence type="ECO:0000259" key="17">
    <source>
        <dbReference type="PROSITE" id="PS50862"/>
    </source>
</evidence>
<evidence type="ECO:0000256" key="3">
    <source>
        <dbReference type="ARBA" id="ARBA00010728"/>
    </source>
</evidence>
<feature type="domain" description="Aminoacyl-transfer RNA synthetases class-II family profile" evidence="17">
    <location>
        <begin position="174"/>
        <end position="405"/>
    </location>
</feature>
<evidence type="ECO:0000256" key="10">
    <source>
        <dbReference type="ARBA" id="ARBA00023146"/>
    </source>
</evidence>
<accession>X0ZZH3</accession>
<evidence type="ECO:0000256" key="14">
    <source>
        <dbReference type="ARBA" id="ARBA00047929"/>
    </source>
</evidence>
<dbReference type="GO" id="GO:0005524">
    <property type="term" value="F:ATP binding"/>
    <property type="evidence" value="ECO:0007669"/>
    <property type="project" value="UniProtKB-KW"/>
</dbReference>
<evidence type="ECO:0000256" key="12">
    <source>
        <dbReference type="ARBA" id="ARBA00033352"/>
    </source>
</evidence>
<dbReference type="InterPro" id="IPR010978">
    <property type="entry name" value="tRNA-bd_arm"/>
</dbReference>
<dbReference type="GO" id="GO:0006434">
    <property type="term" value="P:seryl-tRNA aminoacylation"/>
    <property type="evidence" value="ECO:0007669"/>
    <property type="project" value="InterPro"/>
</dbReference>
<comment type="subcellular location">
    <subcellularLocation>
        <location evidence="1">Cytoplasm</location>
    </subcellularLocation>
</comment>
<proteinExistence type="inferred from homology"/>
<dbReference type="Gene3D" id="3.30.930.10">
    <property type="entry name" value="Bira Bifunctional Protein, Domain 2"/>
    <property type="match status" value="1"/>
</dbReference>
<dbReference type="PANTHER" id="PTHR43697:SF1">
    <property type="entry name" value="SERINE--TRNA LIGASE"/>
    <property type="match status" value="1"/>
</dbReference>
<dbReference type="Gene3D" id="1.10.287.40">
    <property type="entry name" value="Serine-tRNA synthetase, tRNA binding domain"/>
    <property type="match status" value="1"/>
</dbReference>
<dbReference type="SUPFAM" id="SSF55681">
    <property type="entry name" value="Class II aaRS and biotin synthetases"/>
    <property type="match status" value="1"/>
</dbReference>
<dbReference type="HAMAP" id="MF_00176">
    <property type="entry name" value="Ser_tRNA_synth_type1"/>
    <property type="match status" value="1"/>
</dbReference>
<keyword evidence="6" id="KW-0436">Ligase</keyword>
<comment type="pathway">
    <text evidence="2">Aminoacyl-tRNA biosynthesis; selenocysteinyl-tRNA(Sec) biosynthesis; L-seryl-tRNA(Sec) from L-serine and tRNA(Sec): step 1/1.</text>
</comment>